<dbReference type="Proteomes" id="UP000887458">
    <property type="component" value="Unassembled WGS sequence"/>
</dbReference>
<evidence type="ECO:0000313" key="6">
    <source>
        <dbReference type="Proteomes" id="UP000887458"/>
    </source>
</evidence>
<comment type="caution">
    <text evidence="5">The sequence shown here is derived from an EMBL/GenBank/DDBJ whole genome shotgun (WGS) entry which is preliminary data.</text>
</comment>
<keyword evidence="3" id="KW-1133">Transmembrane helix</keyword>
<keyword evidence="3" id="KW-0472">Membrane</keyword>
<dbReference type="EMBL" id="NJHN03000029">
    <property type="protein sequence ID" value="KAH9424494.1"/>
    <property type="molecule type" value="Genomic_DNA"/>
</dbReference>
<evidence type="ECO:0000313" key="5">
    <source>
        <dbReference type="EMBL" id="KAH9424494.1"/>
    </source>
</evidence>
<feature type="transmembrane region" description="Helical" evidence="3">
    <location>
        <begin position="12"/>
        <end position="34"/>
    </location>
</feature>
<evidence type="ECO:0000259" key="4">
    <source>
        <dbReference type="Pfam" id="PF01826"/>
    </source>
</evidence>
<dbReference type="InterPro" id="IPR051368">
    <property type="entry name" value="SerProtInhib-TIL_Domain"/>
</dbReference>
<feature type="domain" description="TIL" evidence="4">
    <location>
        <begin position="43"/>
        <end position="100"/>
    </location>
</feature>
<dbReference type="InterPro" id="IPR036084">
    <property type="entry name" value="Ser_inhib-like_sf"/>
</dbReference>
<evidence type="ECO:0000256" key="1">
    <source>
        <dbReference type="ARBA" id="ARBA00022690"/>
    </source>
</evidence>
<name>A0ABQ8JPF9_DERPT</name>
<dbReference type="PANTHER" id="PTHR23259:SF70">
    <property type="entry name" value="ACCESSORY GLAND PROTEIN ACP62F-RELATED"/>
    <property type="match status" value="1"/>
</dbReference>
<dbReference type="SUPFAM" id="SSF57567">
    <property type="entry name" value="Serine protease inhibitors"/>
    <property type="match status" value="1"/>
</dbReference>
<evidence type="ECO:0000256" key="3">
    <source>
        <dbReference type="SAM" id="Phobius"/>
    </source>
</evidence>
<keyword evidence="1" id="KW-0646">Protease inhibitor</keyword>
<reference evidence="5 6" key="2">
    <citation type="journal article" date="2022" name="Mol. Biol. Evol.">
        <title>Comparative Genomics Reveals Insights into the Divergent Evolution of Astigmatic Mites and Household Pest Adaptations.</title>
        <authorList>
            <person name="Xiong Q."/>
            <person name="Wan A.T."/>
            <person name="Liu X."/>
            <person name="Fung C.S."/>
            <person name="Xiao X."/>
            <person name="Malainual N."/>
            <person name="Hou J."/>
            <person name="Wang L."/>
            <person name="Wang M."/>
            <person name="Yang K.Y."/>
            <person name="Cui Y."/>
            <person name="Leung E.L."/>
            <person name="Nong W."/>
            <person name="Shin S.K."/>
            <person name="Au S.W."/>
            <person name="Jeong K.Y."/>
            <person name="Chew F.T."/>
            <person name="Hui J.H."/>
            <person name="Leung T.F."/>
            <person name="Tungtrongchitr A."/>
            <person name="Zhong N."/>
            <person name="Liu Z."/>
            <person name="Tsui S.K."/>
        </authorList>
    </citation>
    <scope>NUCLEOTIDE SEQUENCE [LARGE SCALE GENOMIC DNA]</scope>
    <source>
        <strain evidence="5">Derp</strain>
    </source>
</reference>
<evidence type="ECO:0000256" key="2">
    <source>
        <dbReference type="ARBA" id="ARBA00023157"/>
    </source>
</evidence>
<accession>A0ABQ8JPF9</accession>
<dbReference type="InterPro" id="IPR002919">
    <property type="entry name" value="TIL_dom"/>
</dbReference>
<protein>
    <recommendedName>
        <fullName evidence="4">TIL domain-containing protein</fullName>
    </recommendedName>
</protein>
<dbReference type="Pfam" id="PF01826">
    <property type="entry name" value="TIL"/>
    <property type="match status" value="1"/>
</dbReference>
<proteinExistence type="predicted"/>
<keyword evidence="6" id="KW-1185">Reference proteome</keyword>
<sequence>MKNSFSISRIRLIGGFGFIITIITIMIILISTLVDSYGGRRSCGMNAYWNECATSCPDNCYNYGRPRPCTLNCRQACSCKRGFVFESSGLSGRCVPISYCHRNNNNNGRWNNNNGGGGGGWRRNWNRNSFQRNQWRYYG</sequence>
<keyword evidence="3" id="KW-0812">Transmembrane</keyword>
<gene>
    <name evidence="5" type="ORF">DERP_004679</name>
</gene>
<dbReference type="CDD" id="cd19941">
    <property type="entry name" value="TIL"/>
    <property type="match status" value="1"/>
</dbReference>
<dbReference type="Gene3D" id="2.10.25.10">
    <property type="entry name" value="Laminin"/>
    <property type="match status" value="1"/>
</dbReference>
<reference evidence="5 6" key="1">
    <citation type="journal article" date="2018" name="J. Allergy Clin. Immunol.">
        <title>High-quality assembly of Dermatophagoides pteronyssinus genome and transcriptome reveals a wide range of novel allergens.</title>
        <authorList>
            <person name="Liu X.Y."/>
            <person name="Yang K.Y."/>
            <person name="Wang M.Q."/>
            <person name="Kwok J.S."/>
            <person name="Zeng X."/>
            <person name="Yang Z."/>
            <person name="Xiao X.J."/>
            <person name="Lau C.P."/>
            <person name="Li Y."/>
            <person name="Huang Z.M."/>
            <person name="Ba J.G."/>
            <person name="Yim A.K."/>
            <person name="Ouyang C.Y."/>
            <person name="Ngai S.M."/>
            <person name="Chan T.F."/>
            <person name="Leung E.L."/>
            <person name="Liu L."/>
            <person name="Liu Z.G."/>
            <person name="Tsui S.K."/>
        </authorList>
    </citation>
    <scope>NUCLEOTIDE SEQUENCE [LARGE SCALE GENOMIC DNA]</scope>
    <source>
        <strain evidence="5">Derp</strain>
    </source>
</reference>
<organism evidence="5 6">
    <name type="scientific">Dermatophagoides pteronyssinus</name>
    <name type="common">European house dust mite</name>
    <dbReference type="NCBI Taxonomy" id="6956"/>
    <lineage>
        <taxon>Eukaryota</taxon>
        <taxon>Metazoa</taxon>
        <taxon>Ecdysozoa</taxon>
        <taxon>Arthropoda</taxon>
        <taxon>Chelicerata</taxon>
        <taxon>Arachnida</taxon>
        <taxon>Acari</taxon>
        <taxon>Acariformes</taxon>
        <taxon>Sarcoptiformes</taxon>
        <taxon>Astigmata</taxon>
        <taxon>Psoroptidia</taxon>
        <taxon>Analgoidea</taxon>
        <taxon>Pyroglyphidae</taxon>
        <taxon>Dermatophagoidinae</taxon>
        <taxon>Dermatophagoides</taxon>
    </lineage>
</organism>
<dbReference type="PANTHER" id="PTHR23259">
    <property type="entry name" value="RIDDLE"/>
    <property type="match status" value="1"/>
</dbReference>
<keyword evidence="2" id="KW-1015">Disulfide bond</keyword>